<gene>
    <name evidence="2" type="ORF">K431DRAFT_210955</name>
</gene>
<keyword evidence="3" id="KW-1185">Reference proteome</keyword>
<dbReference type="PANTHER" id="PTHR42085">
    <property type="entry name" value="F-BOX DOMAIN-CONTAINING PROTEIN"/>
    <property type="match status" value="1"/>
</dbReference>
<sequence>QSSSLFSLPPELRLEIYSMVLPRLESEVEIVQLNMDSMRVVTKAGSEKRRPRDLTKVNILATCLAVHNEALDHLYTKATFKFGSTKVLYLFLRHIGNHGRQLLTGIDVVCGNRDDALAFALLATCEKLTRIVIRCPRPKLLLSGAPIWTVNSAACLLSLTGIDTVDFQPTAPGLRHLGQSEPDVAIVCQALTRPR</sequence>
<feature type="domain" description="DUF7730" evidence="1">
    <location>
        <begin position="2"/>
        <end position="90"/>
    </location>
</feature>
<dbReference type="AlphaFoldDB" id="A0A9P4Q3A8"/>
<name>A0A9P4Q3A8_9PEZI</name>
<evidence type="ECO:0000313" key="3">
    <source>
        <dbReference type="Proteomes" id="UP000799441"/>
    </source>
</evidence>
<dbReference type="InterPro" id="IPR056632">
    <property type="entry name" value="DUF7730"/>
</dbReference>
<evidence type="ECO:0000259" key="1">
    <source>
        <dbReference type="Pfam" id="PF24864"/>
    </source>
</evidence>
<dbReference type="InterPro" id="IPR038883">
    <property type="entry name" value="AN11006-like"/>
</dbReference>
<dbReference type="Pfam" id="PF24864">
    <property type="entry name" value="DUF7730"/>
    <property type="match status" value="1"/>
</dbReference>
<dbReference type="OrthoDB" id="2951834at2759"/>
<comment type="caution">
    <text evidence="2">The sequence shown here is derived from an EMBL/GenBank/DDBJ whole genome shotgun (WGS) entry which is preliminary data.</text>
</comment>
<organism evidence="2 3">
    <name type="scientific">Polychaeton citri CBS 116435</name>
    <dbReference type="NCBI Taxonomy" id="1314669"/>
    <lineage>
        <taxon>Eukaryota</taxon>
        <taxon>Fungi</taxon>
        <taxon>Dikarya</taxon>
        <taxon>Ascomycota</taxon>
        <taxon>Pezizomycotina</taxon>
        <taxon>Dothideomycetes</taxon>
        <taxon>Dothideomycetidae</taxon>
        <taxon>Capnodiales</taxon>
        <taxon>Capnodiaceae</taxon>
        <taxon>Polychaeton</taxon>
    </lineage>
</organism>
<protein>
    <recommendedName>
        <fullName evidence="1">DUF7730 domain-containing protein</fullName>
    </recommendedName>
</protein>
<feature type="non-terminal residue" evidence="2">
    <location>
        <position position="1"/>
    </location>
</feature>
<evidence type="ECO:0000313" key="2">
    <source>
        <dbReference type="EMBL" id="KAF2718583.1"/>
    </source>
</evidence>
<dbReference type="Proteomes" id="UP000799441">
    <property type="component" value="Unassembled WGS sequence"/>
</dbReference>
<dbReference type="EMBL" id="MU003822">
    <property type="protein sequence ID" value="KAF2718583.1"/>
    <property type="molecule type" value="Genomic_DNA"/>
</dbReference>
<proteinExistence type="predicted"/>
<feature type="non-terminal residue" evidence="2">
    <location>
        <position position="195"/>
    </location>
</feature>
<reference evidence="2" key="1">
    <citation type="journal article" date="2020" name="Stud. Mycol.">
        <title>101 Dothideomycetes genomes: a test case for predicting lifestyles and emergence of pathogens.</title>
        <authorList>
            <person name="Haridas S."/>
            <person name="Albert R."/>
            <person name="Binder M."/>
            <person name="Bloem J."/>
            <person name="Labutti K."/>
            <person name="Salamov A."/>
            <person name="Andreopoulos B."/>
            <person name="Baker S."/>
            <person name="Barry K."/>
            <person name="Bills G."/>
            <person name="Bluhm B."/>
            <person name="Cannon C."/>
            <person name="Castanera R."/>
            <person name="Culley D."/>
            <person name="Daum C."/>
            <person name="Ezra D."/>
            <person name="Gonzalez J."/>
            <person name="Henrissat B."/>
            <person name="Kuo A."/>
            <person name="Liang C."/>
            <person name="Lipzen A."/>
            <person name="Lutzoni F."/>
            <person name="Magnuson J."/>
            <person name="Mondo S."/>
            <person name="Nolan M."/>
            <person name="Ohm R."/>
            <person name="Pangilinan J."/>
            <person name="Park H.-J."/>
            <person name="Ramirez L."/>
            <person name="Alfaro M."/>
            <person name="Sun H."/>
            <person name="Tritt A."/>
            <person name="Yoshinaga Y."/>
            <person name="Zwiers L.-H."/>
            <person name="Turgeon B."/>
            <person name="Goodwin S."/>
            <person name="Spatafora J."/>
            <person name="Crous P."/>
            <person name="Grigoriev I."/>
        </authorList>
    </citation>
    <scope>NUCLEOTIDE SEQUENCE</scope>
    <source>
        <strain evidence="2">CBS 116435</strain>
    </source>
</reference>
<accession>A0A9P4Q3A8</accession>
<dbReference type="PANTHER" id="PTHR42085:SF2">
    <property type="entry name" value="F-BOX DOMAIN-CONTAINING PROTEIN"/>
    <property type="match status" value="1"/>
</dbReference>